<organism evidence="7">
    <name type="scientific">Ixodes ricinus</name>
    <name type="common">Common tick</name>
    <name type="synonym">Acarus ricinus</name>
    <dbReference type="NCBI Taxonomy" id="34613"/>
    <lineage>
        <taxon>Eukaryota</taxon>
        <taxon>Metazoa</taxon>
        <taxon>Ecdysozoa</taxon>
        <taxon>Arthropoda</taxon>
        <taxon>Chelicerata</taxon>
        <taxon>Arachnida</taxon>
        <taxon>Acari</taxon>
        <taxon>Parasitiformes</taxon>
        <taxon>Ixodida</taxon>
        <taxon>Ixodoidea</taxon>
        <taxon>Ixodidae</taxon>
        <taxon>Ixodinae</taxon>
        <taxon>Ixodes</taxon>
    </lineage>
</organism>
<evidence type="ECO:0000256" key="4">
    <source>
        <dbReference type="ARBA" id="ARBA00023049"/>
    </source>
</evidence>
<keyword evidence="5" id="KW-0479">Metal-binding</keyword>
<name>V5H8I3_IXORI</name>
<evidence type="ECO:0000256" key="2">
    <source>
        <dbReference type="ARBA" id="ARBA00022801"/>
    </source>
</evidence>
<keyword evidence="3 5" id="KW-0862">Zinc</keyword>
<dbReference type="InterPro" id="IPR024079">
    <property type="entry name" value="MetalloPept_cat_dom_sf"/>
</dbReference>
<evidence type="ECO:0000313" key="7">
    <source>
        <dbReference type="EMBL" id="JAB69208.1"/>
    </source>
</evidence>
<dbReference type="GO" id="GO:0006509">
    <property type="term" value="P:membrane protein ectodomain proteolysis"/>
    <property type="evidence" value="ECO:0007669"/>
    <property type="project" value="TreeGrafter"/>
</dbReference>
<dbReference type="SUPFAM" id="SSF55486">
    <property type="entry name" value="Metalloproteases ('zincins'), catalytic domain"/>
    <property type="match status" value="1"/>
</dbReference>
<dbReference type="Gene3D" id="3.40.390.10">
    <property type="entry name" value="Collagenase (Catalytic Domain)"/>
    <property type="match status" value="1"/>
</dbReference>
<comment type="caution">
    <text evidence="5">Lacks conserved residue(s) required for the propagation of feature annotation.</text>
</comment>
<keyword evidence="5" id="KW-1015">Disulfide bond</keyword>
<dbReference type="InterPro" id="IPR001590">
    <property type="entry name" value="Peptidase_M12B"/>
</dbReference>
<evidence type="ECO:0000256" key="5">
    <source>
        <dbReference type="PROSITE-ProRule" id="PRU00276"/>
    </source>
</evidence>
<dbReference type="GO" id="GO:0046872">
    <property type="term" value="F:metal ion binding"/>
    <property type="evidence" value="ECO:0007669"/>
    <property type="project" value="UniProtKB-KW"/>
</dbReference>
<sequence length="256" mass="28528">MKFVLTGVTLAENDAYAVTITRPDPRNSFRNITYLLAEDTIKRLAWLIQTNYLKVMADVVVYVTGLDMGQLIRGHFNPRMHGLAYNDGLCGAYKVAEVEDMPGSFKLIDITAHELGHICGSRHDGEYPNTCNPYEGHIMAPVARGMKNSLFSECSIQQITSFMRNLTEYCINVASNVDILKDSRELPGTNITATVLCQRLYPHGGYAAQDNSYYPDCRVYCFNPLINNYVYDALVDGMKCGEGKICLNGVCVPLPN</sequence>
<dbReference type="PROSITE" id="PS50215">
    <property type="entry name" value="ADAM_MEPRO"/>
    <property type="match status" value="1"/>
</dbReference>
<feature type="binding site" evidence="5">
    <location>
        <position position="113"/>
    </location>
    <ligand>
        <name>Zn(2+)</name>
        <dbReference type="ChEBI" id="CHEBI:29105"/>
        <note>catalytic</note>
    </ligand>
</feature>
<dbReference type="AlphaFoldDB" id="V5H8I3"/>
<keyword evidence="2" id="KW-0378">Hydrolase</keyword>
<feature type="active site" evidence="5">
    <location>
        <position position="114"/>
    </location>
</feature>
<dbReference type="EMBL" id="GANP01015260">
    <property type="protein sequence ID" value="JAB69208.1"/>
    <property type="molecule type" value="mRNA"/>
</dbReference>
<feature type="disulfide bond" evidence="5">
    <location>
        <begin position="90"/>
        <end position="170"/>
    </location>
</feature>
<dbReference type="PANTHER" id="PTHR11905">
    <property type="entry name" value="ADAM A DISINTEGRIN AND METALLOPROTEASE DOMAIN"/>
    <property type="match status" value="1"/>
</dbReference>
<reference evidence="7" key="1">
    <citation type="journal article" date="2015" name="Sci. Rep.">
        <title>Tissue- and time-dependent transcription in Ixodes ricinus salivary glands and midguts when blood feeding on the vertebrate host.</title>
        <authorList>
            <person name="Kotsyfakis M."/>
            <person name="Schwarz A."/>
            <person name="Erhart J."/>
            <person name="Ribeiro J.M."/>
        </authorList>
    </citation>
    <scope>NUCLEOTIDE SEQUENCE</scope>
    <source>
        <tissue evidence="7">Salivary gland and midgut</tissue>
    </source>
</reference>
<evidence type="ECO:0000259" key="6">
    <source>
        <dbReference type="PROSITE" id="PS50215"/>
    </source>
</evidence>
<evidence type="ECO:0000256" key="1">
    <source>
        <dbReference type="ARBA" id="ARBA00022670"/>
    </source>
</evidence>
<evidence type="ECO:0000256" key="3">
    <source>
        <dbReference type="ARBA" id="ARBA00022833"/>
    </source>
</evidence>
<keyword evidence="1 7" id="KW-0645">Protease</keyword>
<dbReference type="Gene3D" id="3.40.1620.60">
    <property type="match status" value="1"/>
</dbReference>
<accession>V5H8I3</accession>
<keyword evidence="4 7" id="KW-0482">Metalloprotease</keyword>
<protein>
    <submittedName>
        <fullName evidence="7">Putative tick metalloprotease</fullName>
    </submittedName>
</protein>
<dbReference type="Pfam" id="PF01421">
    <property type="entry name" value="Reprolysin"/>
    <property type="match status" value="1"/>
</dbReference>
<feature type="domain" description="Peptidase M12B" evidence="6">
    <location>
        <begin position="71"/>
        <end position="175"/>
    </location>
</feature>
<feature type="binding site" evidence="5">
    <location>
        <position position="123"/>
    </location>
    <ligand>
        <name>Zn(2+)</name>
        <dbReference type="ChEBI" id="CHEBI:29105"/>
        <note>catalytic</note>
    </ligand>
</feature>
<dbReference type="GO" id="GO:0004222">
    <property type="term" value="F:metalloendopeptidase activity"/>
    <property type="evidence" value="ECO:0007669"/>
    <property type="project" value="InterPro"/>
</dbReference>
<feature type="binding site" evidence="5">
    <location>
        <position position="117"/>
    </location>
    <ligand>
        <name>Zn(2+)</name>
        <dbReference type="ChEBI" id="CHEBI:29105"/>
        <note>catalytic</note>
    </ligand>
</feature>
<dbReference type="PANTHER" id="PTHR11905:SF159">
    <property type="entry name" value="ADAM METALLOPROTEASE"/>
    <property type="match status" value="1"/>
</dbReference>
<proteinExistence type="evidence at transcript level"/>